<dbReference type="RefSeq" id="WP_185796070.1">
    <property type="nucleotide sequence ID" value="NZ_JACLQD010000001.1"/>
</dbReference>
<protein>
    <submittedName>
        <fullName evidence="2">Cation transport ATPase</fullName>
    </submittedName>
</protein>
<reference evidence="2 3" key="1">
    <citation type="journal article" date="2017" name="Int. J. Syst. Evol. Microbiol.">
        <title>Gemmobacter straminiformis sp. nov., isolated from an artificial fountain.</title>
        <authorList>
            <person name="Kang J.Y."/>
            <person name="Kim M.J."/>
            <person name="Chun J."/>
            <person name="Son K.P."/>
            <person name="Jahng K.Y."/>
        </authorList>
    </citation>
    <scope>NUCLEOTIDE SEQUENCE [LARGE SCALE GENOMIC DNA]</scope>
    <source>
        <strain evidence="2 3">CAM-8</strain>
    </source>
</reference>
<keyword evidence="1" id="KW-0732">Signal</keyword>
<keyword evidence="3" id="KW-1185">Reference proteome</keyword>
<evidence type="ECO:0000313" key="3">
    <source>
        <dbReference type="Proteomes" id="UP000555411"/>
    </source>
</evidence>
<dbReference type="PROSITE" id="PS51257">
    <property type="entry name" value="PROKAR_LIPOPROTEIN"/>
    <property type="match status" value="1"/>
</dbReference>
<dbReference type="AlphaFoldDB" id="A0A842I3N2"/>
<evidence type="ECO:0000313" key="2">
    <source>
        <dbReference type="EMBL" id="MBC2834470.1"/>
    </source>
</evidence>
<feature type="signal peptide" evidence="1">
    <location>
        <begin position="1"/>
        <end position="22"/>
    </location>
</feature>
<gene>
    <name evidence="2" type="ORF">H7F16_03065</name>
</gene>
<evidence type="ECO:0000256" key="1">
    <source>
        <dbReference type="SAM" id="SignalP"/>
    </source>
</evidence>
<proteinExistence type="predicted"/>
<accession>A0A842I3N2</accession>
<sequence length="198" mass="19261">MTNPWRAALAVLVALALAGCDAAGVGRIRSIDILDGAVTAAAPSGYCISPGAGMRGTDAAVILMGRCSGSPSATAAPAVITLSVGPAGSAGVMADGGASLAAFFQTEEGRGALSRAGKAEDVRVLSAVGSDDAFVMHVADSAVGEYWRAIRGLRGRLATISVSGAEGAPITSGQGKALLEATLAALAAANRVAAAVAP</sequence>
<dbReference type="EMBL" id="JACLQD010000001">
    <property type="protein sequence ID" value="MBC2834470.1"/>
    <property type="molecule type" value="Genomic_DNA"/>
</dbReference>
<comment type="caution">
    <text evidence="2">The sequence shown here is derived from an EMBL/GenBank/DDBJ whole genome shotgun (WGS) entry which is preliminary data.</text>
</comment>
<organism evidence="2 3">
    <name type="scientific">Paragemmobacter straminiformis</name>
    <dbReference type="NCBI Taxonomy" id="2045119"/>
    <lineage>
        <taxon>Bacteria</taxon>
        <taxon>Pseudomonadati</taxon>
        <taxon>Pseudomonadota</taxon>
        <taxon>Alphaproteobacteria</taxon>
        <taxon>Rhodobacterales</taxon>
        <taxon>Paracoccaceae</taxon>
        <taxon>Paragemmobacter</taxon>
    </lineage>
</organism>
<dbReference type="Proteomes" id="UP000555411">
    <property type="component" value="Unassembled WGS sequence"/>
</dbReference>
<name>A0A842I3N2_9RHOB</name>
<feature type="chain" id="PRO_5032896697" evidence="1">
    <location>
        <begin position="23"/>
        <end position="198"/>
    </location>
</feature>